<evidence type="ECO:0000313" key="2">
    <source>
        <dbReference type="EMBL" id="RIA56612.1"/>
    </source>
</evidence>
<sequence length="56" mass="6144">MRLYRPRLSVFLMSVTLAGLGVAGVVHYIPFVTDVSFWLLLAGYIVLMMGVLADGI</sequence>
<keyword evidence="1" id="KW-0812">Transmembrane</keyword>
<proteinExistence type="predicted"/>
<feature type="transmembrane region" description="Helical" evidence="1">
    <location>
        <begin position="7"/>
        <end position="29"/>
    </location>
</feature>
<keyword evidence="3" id="KW-1185">Reference proteome</keyword>
<reference evidence="2 3" key="1">
    <citation type="submission" date="2018-08" db="EMBL/GenBank/DDBJ databases">
        <title>Genomic Encyclopedia of Archaeal and Bacterial Type Strains, Phase II (KMG-II): from individual species to whole genera.</title>
        <authorList>
            <person name="Goeker M."/>
        </authorList>
    </citation>
    <scope>NUCLEOTIDE SEQUENCE [LARGE SCALE GENOMIC DNA]</scope>
    <source>
        <strain evidence="2 3">DSM 5002</strain>
    </source>
</reference>
<keyword evidence="1" id="KW-1133">Transmembrane helix</keyword>
<name>A0A397Q6A1_9HYPH</name>
<feature type="transmembrane region" description="Helical" evidence="1">
    <location>
        <begin position="35"/>
        <end position="53"/>
    </location>
</feature>
<evidence type="ECO:0000256" key="1">
    <source>
        <dbReference type="SAM" id="Phobius"/>
    </source>
</evidence>
<comment type="caution">
    <text evidence="2">The sequence shown here is derived from an EMBL/GenBank/DDBJ whole genome shotgun (WGS) entry which is preliminary data.</text>
</comment>
<evidence type="ECO:0000313" key="3">
    <source>
        <dbReference type="Proteomes" id="UP000266273"/>
    </source>
</evidence>
<dbReference type="RefSeq" id="WP_170144381.1">
    <property type="nucleotide sequence ID" value="NZ_QXDF01000001.1"/>
</dbReference>
<accession>A0A397Q6A1</accession>
<keyword evidence="1" id="KW-0472">Membrane</keyword>
<organism evidence="2 3">
    <name type="scientific">Dichotomicrobium thermohalophilum</name>
    <dbReference type="NCBI Taxonomy" id="933063"/>
    <lineage>
        <taxon>Bacteria</taxon>
        <taxon>Pseudomonadati</taxon>
        <taxon>Pseudomonadota</taxon>
        <taxon>Alphaproteobacteria</taxon>
        <taxon>Hyphomicrobiales</taxon>
        <taxon>Hyphomicrobiaceae</taxon>
        <taxon>Dichotomicrobium</taxon>
    </lineage>
</organism>
<dbReference type="EMBL" id="QXDF01000001">
    <property type="protein sequence ID" value="RIA56612.1"/>
    <property type="molecule type" value="Genomic_DNA"/>
</dbReference>
<protein>
    <submittedName>
        <fullName evidence="2">Uncharacterized protein</fullName>
    </submittedName>
</protein>
<dbReference type="AlphaFoldDB" id="A0A397Q6A1"/>
<gene>
    <name evidence="2" type="ORF">BXY53_1718</name>
</gene>
<dbReference type="Proteomes" id="UP000266273">
    <property type="component" value="Unassembled WGS sequence"/>
</dbReference>